<comment type="caution">
    <text evidence="4">The sequence shown here is derived from an EMBL/GenBank/DDBJ whole genome shotgun (WGS) entry which is preliminary data.</text>
</comment>
<accession>A0ABU6MIC9</accession>
<evidence type="ECO:0000313" key="5">
    <source>
        <dbReference type="Proteomes" id="UP001341444"/>
    </source>
</evidence>
<keyword evidence="1" id="KW-0479">Metal-binding</keyword>
<dbReference type="RefSeq" id="WP_066268856.1">
    <property type="nucleotide sequence ID" value="NZ_JARMAB010000012.1"/>
</dbReference>
<feature type="domain" description="Peptidase M20 dimerisation" evidence="3">
    <location>
        <begin position="161"/>
        <end position="261"/>
    </location>
</feature>
<evidence type="ECO:0000256" key="2">
    <source>
        <dbReference type="ARBA" id="ARBA00022801"/>
    </source>
</evidence>
<evidence type="ECO:0000256" key="1">
    <source>
        <dbReference type="ARBA" id="ARBA00022723"/>
    </source>
</evidence>
<dbReference type="Gene3D" id="3.30.70.360">
    <property type="match status" value="1"/>
</dbReference>
<dbReference type="Proteomes" id="UP001341444">
    <property type="component" value="Unassembled WGS sequence"/>
</dbReference>
<evidence type="ECO:0000259" key="3">
    <source>
        <dbReference type="Pfam" id="PF07687"/>
    </source>
</evidence>
<sequence length="355" mass="39216">MNPLHQLLKDLVSIDSSTKEGANEAVQFCYEWLKEKGLDPQILTNNGYRMLVCETGQGEKTIVLNGHVDVVSGNKDQFTPYEKEGRLYGRGSADMKAGVAAMMAALEELRSESLFCKVQLQIVSDEEIGGINCSSFLVENGFTGDFVICGEPTQLGIGLQAKGILQLDIEVEGESAHGSRPWEGKNAIVKAYELYQQILSLPFTKDSSEFYLSPSINLAKISGGTVYNKVPDLCTMSLDIRFLPQQSKEEILKQIQNITDARIHIHHTGEPVKTRKEDPYVQALIKVLSKKLEKAPDVFGQHGAADALYFAKKGIPAIEFGPAGAAWHGDLEYVELQSVEAYKNILKEYVFALTH</sequence>
<dbReference type="Gene3D" id="3.40.630.10">
    <property type="entry name" value="Zn peptidases"/>
    <property type="match status" value="1"/>
</dbReference>
<proteinExistence type="predicted"/>
<dbReference type="SUPFAM" id="SSF55031">
    <property type="entry name" value="Bacterial exopeptidase dimerisation domain"/>
    <property type="match status" value="1"/>
</dbReference>
<gene>
    <name evidence="4" type="ORF">P4T90_10015</name>
</gene>
<dbReference type="InterPro" id="IPR036264">
    <property type="entry name" value="Bact_exopeptidase_dim_dom"/>
</dbReference>
<evidence type="ECO:0000313" key="4">
    <source>
        <dbReference type="EMBL" id="MED1203413.1"/>
    </source>
</evidence>
<dbReference type="Pfam" id="PF01546">
    <property type="entry name" value="Peptidase_M20"/>
    <property type="match status" value="1"/>
</dbReference>
<dbReference type="EMBL" id="JARMAB010000012">
    <property type="protein sequence ID" value="MED1203413.1"/>
    <property type="molecule type" value="Genomic_DNA"/>
</dbReference>
<dbReference type="InterPro" id="IPR011650">
    <property type="entry name" value="Peptidase_M20_dimer"/>
</dbReference>
<reference evidence="4 5" key="1">
    <citation type="submission" date="2023-03" db="EMBL/GenBank/DDBJ databases">
        <title>Bacillus Genome Sequencing.</title>
        <authorList>
            <person name="Dunlap C."/>
        </authorList>
    </citation>
    <scope>NUCLEOTIDE SEQUENCE [LARGE SCALE GENOMIC DNA]</scope>
    <source>
        <strain evidence="4 5">B-23453</strain>
    </source>
</reference>
<dbReference type="Pfam" id="PF07687">
    <property type="entry name" value="M20_dimer"/>
    <property type="match status" value="1"/>
</dbReference>
<organism evidence="4 5">
    <name type="scientific">Heyndrickxia acidicola</name>
    <dbReference type="NCBI Taxonomy" id="209389"/>
    <lineage>
        <taxon>Bacteria</taxon>
        <taxon>Bacillati</taxon>
        <taxon>Bacillota</taxon>
        <taxon>Bacilli</taxon>
        <taxon>Bacillales</taxon>
        <taxon>Bacillaceae</taxon>
        <taxon>Heyndrickxia</taxon>
    </lineage>
</organism>
<keyword evidence="2" id="KW-0378">Hydrolase</keyword>
<keyword evidence="5" id="KW-1185">Reference proteome</keyword>
<name>A0ABU6MIC9_9BACI</name>
<dbReference type="SUPFAM" id="SSF53187">
    <property type="entry name" value="Zn-dependent exopeptidases"/>
    <property type="match status" value="1"/>
</dbReference>
<dbReference type="InterPro" id="IPR050072">
    <property type="entry name" value="Peptidase_M20A"/>
</dbReference>
<dbReference type="InterPro" id="IPR002933">
    <property type="entry name" value="Peptidase_M20"/>
</dbReference>
<protein>
    <submittedName>
        <fullName evidence="4">M20/M25/M40 family metallo-hydrolase</fullName>
    </submittedName>
</protein>
<dbReference type="PANTHER" id="PTHR43808">
    <property type="entry name" value="ACETYLORNITHINE DEACETYLASE"/>
    <property type="match status" value="1"/>
</dbReference>